<dbReference type="Proteomes" id="UP000553034">
    <property type="component" value="Unassembled WGS sequence"/>
</dbReference>
<dbReference type="RefSeq" id="WP_183476724.1">
    <property type="nucleotide sequence ID" value="NZ_JACIFO010000002.1"/>
</dbReference>
<organism evidence="1 2">
    <name type="scientific">Mesonia hippocampi</name>
    <dbReference type="NCBI Taxonomy" id="1628250"/>
    <lineage>
        <taxon>Bacteria</taxon>
        <taxon>Pseudomonadati</taxon>
        <taxon>Bacteroidota</taxon>
        <taxon>Flavobacteriia</taxon>
        <taxon>Flavobacteriales</taxon>
        <taxon>Flavobacteriaceae</taxon>
        <taxon>Mesonia</taxon>
    </lineage>
</organism>
<protein>
    <recommendedName>
        <fullName evidence="3">ATP-dependent exonuclease</fullName>
    </recommendedName>
</protein>
<dbReference type="Pfam" id="PF11306">
    <property type="entry name" value="DUF3108"/>
    <property type="match status" value="1"/>
</dbReference>
<reference evidence="1 2" key="1">
    <citation type="submission" date="2020-08" db="EMBL/GenBank/DDBJ databases">
        <title>Genomic Encyclopedia of Type Strains, Phase IV (KMG-IV): sequencing the most valuable type-strain genomes for metagenomic binning, comparative biology and taxonomic classification.</title>
        <authorList>
            <person name="Goeker M."/>
        </authorList>
    </citation>
    <scope>NUCLEOTIDE SEQUENCE [LARGE SCALE GENOMIC DNA]</scope>
    <source>
        <strain evidence="1 2">DSM 29568</strain>
    </source>
</reference>
<gene>
    <name evidence="1" type="ORF">GGR32_000834</name>
</gene>
<comment type="caution">
    <text evidence="1">The sequence shown here is derived from an EMBL/GenBank/DDBJ whole genome shotgun (WGS) entry which is preliminary data.</text>
</comment>
<dbReference type="EMBL" id="JACIFO010000002">
    <property type="protein sequence ID" value="MBB4118560.1"/>
    <property type="molecule type" value="Genomic_DNA"/>
</dbReference>
<keyword evidence="2" id="KW-1185">Reference proteome</keyword>
<dbReference type="InterPro" id="IPR021457">
    <property type="entry name" value="DUF3108"/>
</dbReference>
<proteinExistence type="predicted"/>
<sequence length="259" mass="30365">MRKLIFLFFSLSIIGIWNMQSQEEAYADGEWLKFRIHYGWFNASFATLEVKKSIYKGDSVFHVFGRGKSTGLLDLFFKVDDDYQSIIRATDQLPVKFIRKINEGGYTKNRRIYFNQEKQNALVHDLKRDTKKTFSTKANVQDLISVFYFFRNQLDITNLKENQVIEADLFFDDENYKFKTVYLGKERIKTKYGKVEALKFRPYVQAGRVFEEEESLTLWVSNDQNKIPLKIKAKLAVGSLEADLDGFKNLKHPTEILAK</sequence>
<dbReference type="AlphaFoldDB" id="A0A840ENL5"/>
<evidence type="ECO:0008006" key="3">
    <source>
        <dbReference type="Google" id="ProtNLM"/>
    </source>
</evidence>
<evidence type="ECO:0000313" key="2">
    <source>
        <dbReference type="Proteomes" id="UP000553034"/>
    </source>
</evidence>
<name>A0A840ENL5_9FLAO</name>
<evidence type="ECO:0000313" key="1">
    <source>
        <dbReference type="EMBL" id="MBB4118560.1"/>
    </source>
</evidence>
<accession>A0A840ENL5</accession>